<dbReference type="Pfam" id="PF13561">
    <property type="entry name" value="adh_short_C2"/>
    <property type="match status" value="1"/>
</dbReference>
<dbReference type="GO" id="GO:0016491">
    <property type="term" value="F:oxidoreductase activity"/>
    <property type="evidence" value="ECO:0007669"/>
    <property type="project" value="UniProtKB-KW"/>
</dbReference>
<dbReference type="KEGG" id="plal:FXN65_07150"/>
<reference evidence="3 4" key="1">
    <citation type="submission" date="2019-08" db="EMBL/GenBank/DDBJ databases">
        <title>Whole-genome Sequencing of e-waste polymer degrading bacterium Pseudomonas sp. strain PE08.</title>
        <authorList>
            <person name="Kirdat K."/>
            <person name="Debbarma P."/>
            <person name="Narawade N."/>
            <person name="Suyal D."/>
            <person name="Thorat V."/>
            <person name="Shouche Y."/>
            <person name="Goel R."/>
            <person name="Yadav A."/>
        </authorList>
    </citation>
    <scope>NUCLEOTIDE SEQUENCE [LARGE SCALE GENOMIC DNA]</scope>
    <source>
        <strain evidence="3 4">PE08</strain>
    </source>
</reference>
<dbReference type="SUPFAM" id="SSF51735">
    <property type="entry name" value="NAD(P)-binding Rossmann-fold domains"/>
    <property type="match status" value="1"/>
</dbReference>
<dbReference type="EMBL" id="CP043311">
    <property type="protein sequence ID" value="QEY61845.1"/>
    <property type="molecule type" value="Genomic_DNA"/>
</dbReference>
<gene>
    <name evidence="3" type="ORF">FXN65_07150</name>
</gene>
<dbReference type="RefSeq" id="WP_151132389.1">
    <property type="nucleotide sequence ID" value="NZ_CP043311.1"/>
</dbReference>
<accession>A0A5J6QJ85</accession>
<dbReference type="Proteomes" id="UP000327179">
    <property type="component" value="Chromosome"/>
</dbReference>
<dbReference type="PRINTS" id="PR00081">
    <property type="entry name" value="GDHRDH"/>
</dbReference>
<dbReference type="CDD" id="cd11731">
    <property type="entry name" value="Lin1944_like_SDR_c"/>
    <property type="match status" value="1"/>
</dbReference>
<keyword evidence="2" id="KW-0560">Oxidoreductase</keyword>
<dbReference type="InterPro" id="IPR036291">
    <property type="entry name" value="NAD(P)-bd_dom_sf"/>
</dbReference>
<dbReference type="PANTHER" id="PTHR43477:SF1">
    <property type="entry name" value="DIHYDROANTICAPSIN 7-DEHYDROGENASE"/>
    <property type="match status" value="1"/>
</dbReference>
<sequence>MKIILVGASGTIGKAIEQELKERHEIIRVGLSSGDLQADITDPASIRALFEKAGPFDALISAAGKVHFGALAEMGEAEFAVGLKDKLMGQVNLVLIGREFANDGASFTLTSGVLSHDPIRFGASASMVNGAIDSFVRSAALELPRGMRINSVSPTVVEEALPAYGPYFRGYKAVPAAEAALAYAKSAEGAQTGQVYRVW</sequence>
<comment type="similarity">
    <text evidence="1">Belongs to the short-chain dehydrogenases/reductases (SDR) family.</text>
</comment>
<dbReference type="NCBIfam" id="NF005754">
    <property type="entry name" value="PRK07578.1"/>
    <property type="match status" value="1"/>
</dbReference>
<dbReference type="PANTHER" id="PTHR43477">
    <property type="entry name" value="DIHYDROANTICAPSIN 7-DEHYDROGENASE"/>
    <property type="match status" value="1"/>
</dbReference>
<dbReference type="AlphaFoldDB" id="A0A5J6QJ85"/>
<name>A0A5J6QJ85_9GAMM</name>
<evidence type="ECO:0000313" key="3">
    <source>
        <dbReference type="EMBL" id="QEY61845.1"/>
    </source>
</evidence>
<evidence type="ECO:0000313" key="4">
    <source>
        <dbReference type="Proteomes" id="UP000327179"/>
    </source>
</evidence>
<protein>
    <submittedName>
        <fullName evidence="3">Short chain dehydrogenase</fullName>
    </submittedName>
</protein>
<evidence type="ECO:0000256" key="1">
    <source>
        <dbReference type="ARBA" id="ARBA00006484"/>
    </source>
</evidence>
<evidence type="ECO:0000256" key="2">
    <source>
        <dbReference type="ARBA" id="ARBA00023002"/>
    </source>
</evidence>
<proteinExistence type="inferred from homology"/>
<dbReference type="InterPro" id="IPR051122">
    <property type="entry name" value="SDR_DHRS6-like"/>
</dbReference>
<keyword evidence="4" id="KW-1185">Reference proteome</keyword>
<dbReference type="InterPro" id="IPR002347">
    <property type="entry name" value="SDR_fam"/>
</dbReference>
<organism evidence="3 4">
    <name type="scientific">Metapseudomonas lalkuanensis</name>
    <dbReference type="NCBI Taxonomy" id="2604832"/>
    <lineage>
        <taxon>Bacteria</taxon>
        <taxon>Pseudomonadati</taxon>
        <taxon>Pseudomonadota</taxon>
        <taxon>Gammaproteobacteria</taxon>
        <taxon>Pseudomonadales</taxon>
        <taxon>Pseudomonadaceae</taxon>
        <taxon>Metapseudomonas</taxon>
    </lineage>
</organism>
<dbReference type="Gene3D" id="3.40.50.720">
    <property type="entry name" value="NAD(P)-binding Rossmann-like Domain"/>
    <property type="match status" value="1"/>
</dbReference>